<dbReference type="AlphaFoldDB" id="A0A550JGL8"/>
<dbReference type="Proteomes" id="UP000317155">
    <property type="component" value="Unassembled WGS sequence"/>
</dbReference>
<dbReference type="RefSeq" id="WP_092057370.1">
    <property type="nucleotide sequence ID" value="NZ_FOJJ01000034.1"/>
</dbReference>
<evidence type="ECO:0000313" key="3">
    <source>
        <dbReference type="EMBL" id="TRO82321.1"/>
    </source>
</evidence>
<dbReference type="Gene3D" id="3.30.460.10">
    <property type="entry name" value="Beta Polymerase, domain 2"/>
    <property type="match status" value="1"/>
</dbReference>
<feature type="repeat" description="TPR" evidence="1">
    <location>
        <begin position="294"/>
        <end position="327"/>
    </location>
</feature>
<accession>A0A550JGL8</accession>
<reference evidence="3 4" key="1">
    <citation type="submission" date="2019-07" db="EMBL/GenBank/DDBJ databases">
        <title>Insights of Desulfuromonas acetexigens electromicrobiology.</title>
        <authorList>
            <person name="Katuri K."/>
            <person name="Sapireddy V."/>
            <person name="Shaw D.R."/>
            <person name="Saikaly P."/>
        </authorList>
    </citation>
    <scope>NUCLEOTIDE SEQUENCE [LARGE SCALE GENOMIC DNA]</scope>
    <source>
        <strain evidence="3 4">2873</strain>
    </source>
</reference>
<dbReference type="CDD" id="cd05399">
    <property type="entry name" value="NT_Rel-Spo_like"/>
    <property type="match status" value="1"/>
</dbReference>
<name>A0A550JGL8_9BACT</name>
<dbReference type="Gene3D" id="1.10.287.860">
    <property type="entry name" value="Nucleotidyltransferase"/>
    <property type="match status" value="1"/>
</dbReference>
<proteinExistence type="predicted"/>
<dbReference type="PANTHER" id="PTHR41773:SF1">
    <property type="entry name" value="RELA_SPOT DOMAIN-CONTAINING PROTEIN"/>
    <property type="match status" value="1"/>
</dbReference>
<dbReference type="SMART" id="SM00028">
    <property type="entry name" value="TPR"/>
    <property type="match status" value="3"/>
</dbReference>
<organism evidence="3 4">
    <name type="scientific">Trichloromonas acetexigens</name>
    <dbReference type="NCBI Taxonomy" id="38815"/>
    <lineage>
        <taxon>Bacteria</taxon>
        <taxon>Pseudomonadati</taxon>
        <taxon>Thermodesulfobacteriota</taxon>
        <taxon>Desulfuromonadia</taxon>
        <taxon>Desulfuromonadales</taxon>
        <taxon>Trichloromonadaceae</taxon>
        <taxon>Trichloromonas</taxon>
    </lineage>
</organism>
<protein>
    <recommendedName>
        <fullName evidence="2">RelA/SpoT domain-containing protein</fullName>
    </recommendedName>
</protein>
<dbReference type="SUPFAM" id="SSF81301">
    <property type="entry name" value="Nucleotidyltransferase"/>
    <property type="match status" value="1"/>
</dbReference>
<feature type="domain" description="RelA/SpoT" evidence="2">
    <location>
        <begin position="59"/>
        <end position="182"/>
    </location>
</feature>
<sequence>MDMTLTAARPGPSWGIAERNEYKAIYERLRPMHQAVLQDLVRKIRLLLEESGQSPAIKSRVKRFDGYFEKLLKLFRKEGEQAMLTDLLGIRIVCPFLEDVETIEAILAEHFPVVEIEHKGARNSFREFGYVSLHLLIPVASEDFVEVLPGCEKICEIQLRTILQDAWAEVEHELIYKSDITLPNELIKRKLAALNANLTLSDLIFQEIRDYQQELREQDRCRREQLNACANGTLPPHFRQKFEPPTELASLTGQRRLDKLMLEAHNAHGQGDMEGAITFYSRILRLKLSEPVRSLIYNHRGMAYFGIADYLQSIRDFSRAIFFDESNVRCYNNRALAFRVIHALDKSLADYDRSLAINPNQVDGYWGRAQTCYAMHLYTQAHADCESALNIDPEFQPARSLLARINSQMF</sequence>
<dbReference type="Gene3D" id="1.25.40.10">
    <property type="entry name" value="Tetratricopeptide repeat domain"/>
    <property type="match status" value="2"/>
</dbReference>
<dbReference type="InterPro" id="IPR011990">
    <property type="entry name" value="TPR-like_helical_dom_sf"/>
</dbReference>
<keyword evidence="1" id="KW-0802">TPR repeat</keyword>
<dbReference type="InterPro" id="IPR007685">
    <property type="entry name" value="RelA_SpoT"/>
</dbReference>
<dbReference type="InterPro" id="IPR043519">
    <property type="entry name" value="NT_sf"/>
</dbReference>
<dbReference type="GO" id="GO:0015969">
    <property type="term" value="P:guanosine tetraphosphate metabolic process"/>
    <property type="evidence" value="ECO:0007669"/>
    <property type="project" value="InterPro"/>
</dbReference>
<dbReference type="PANTHER" id="PTHR41773">
    <property type="entry name" value="GTP PYROPHOSPHATASE-RELATED"/>
    <property type="match status" value="1"/>
</dbReference>
<dbReference type="SUPFAM" id="SSF48452">
    <property type="entry name" value="TPR-like"/>
    <property type="match status" value="1"/>
</dbReference>
<dbReference type="EMBL" id="VJVV01000004">
    <property type="protein sequence ID" value="TRO82321.1"/>
    <property type="molecule type" value="Genomic_DNA"/>
</dbReference>
<evidence type="ECO:0000259" key="2">
    <source>
        <dbReference type="SMART" id="SM00954"/>
    </source>
</evidence>
<dbReference type="SMART" id="SM00954">
    <property type="entry name" value="RelA_SpoT"/>
    <property type="match status" value="1"/>
</dbReference>
<dbReference type="PROSITE" id="PS50005">
    <property type="entry name" value="TPR"/>
    <property type="match status" value="1"/>
</dbReference>
<evidence type="ECO:0000256" key="1">
    <source>
        <dbReference type="PROSITE-ProRule" id="PRU00339"/>
    </source>
</evidence>
<gene>
    <name evidence="3" type="ORF">FL622_07015</name>
</gene>
<evidence type="ECO:0000313" key="4">
    <source>
        <dbReference type="Proteomes" id="UP000317155"/>
    </source>
</evidence>
<dbReference type="OrthoDB" id="9789634at2"/>
<dbReference type="Pfam" id="PF04607">
    <property type="entry name" value="RelA_SpoT"/>
    <property type="match status" value="1"/>
</dbReference>
<comment type="caution">
    <text evidence="3">The sequence shown here is derived from an EMBL/GenBank/DDBJ whole genome shotgun (WGS) entry which is preliminary data.</text>
</comment>
<keyword evidence="4" id="KW-1185">Reference proteome</keyword>
<dbReference type="InterPro" id="IPR019734">
    <property type="entry name" value="TPR_rpt"/>
</dbReference>